<feature type="domain" description="3'-5' exonuclease" evidence="3">
    <location>
        <begin position="27"/>
        <end position="154"/>
    </location>
</feature>
<evidence type="ECO:0000259" key="3">
    <source>
        <dbReference type="Pfam" id="PF01612"/>
    </source>
</evidence>
<sequence length="314" mass="35744">MDNKFVMKDGATISTVIVDKYYKSIAKHLIMFLHKGGDTIIGFDTQWSYVSGKDYKMETQIVQLKLCNGSFCLIVNPRDVGQVMLENLGRFFCYKDIIFAGVHIEKDIFMLQKQYRFEVRNFVDLSQLAAKVFNRPRLSVCGVRELASEVLTTDQGKPRLLNSAEADKMGDRDHVTRTQMESATSNTTRAQDLLVYATGRVNLVSWRSGNDIKSARTGAGHDREDENWKDTTKCSKFIGGRRFSCNKSIVFAGVNIQKHLEKVRKQYGYEVGNVVDLLNSNFNYVVVDAYAAYKIAKRLMSEEIVPKTFEFISL</sequence>
<dbReference type="Pfam" id="PF01612">
    <property type="entry name" value="DNA_pol_A_exo1"/>
    <property type="match status" value="1"/>
</dbReference>
<accession>A0A5C7IA69</accession>
<dbReference type="GO" id="GO:0005634">
    <property type="term" value="C:nucleus"/>
    <property type="evidence" value="ECO:0007669"/>
    <property type="project" value="TreeGrafter"/>
</dbReference>
<evidence type="ECO:0000313" key="5">
    <source>
        <dbReference type="Proteomes" id="UP000323000"/>
    </source>
</evidence>
<dbReference type="InterPro" id="IPR036397">
    <property type="entry name" value="RNaseH_sf"/>
</dbReference>
<reference evidence="5" key="1">
    <citation type="journal article" date="2019" name="Gigascience">
        <title>De novo genome assembly of the endangered Acer yangbiense, a plant species with extremely small populations endemic to Yunnan Province, China.</title>
        <authorList>
            <person name="Yang J."/>
            <person name="Wariss H.M."/>
            <person name="Tao L."/>
            <person name="Zhang R."/>
            <person name="Yun Q."/>
            <person name="Hollingsworth P."/>
            <person name="Dao Z."/>
            <person name="Luo G."/>
            <person name="Guo H."/>
            <person name="Ma Y."/>
            <person name="Sun W."/>
        </authorList>
    </citation>
    <scope>NUCLEOTIDE SEQUENCE [LARGE SCALE GENOMIC DNA]</scope>
    <source>
        <strain evidence="5">cv. Malutang</strain>
    </source>
</reference>
<dbReference type="GO" id="GO:0003676">
    <property type="term" value="F:nucleic acid binding"/>
    <property type="evidence" value="ECO:0007669"/>
    <property type="project" value="InterPro"/>
</dbReference>
<organism evidence="4 5">
    <name type="scientific">Acer yangbiense</name>
    <dbReference type="NCBI Taxonomy" id="1000413"/>
    <lineage>
        <taxon>Eukaryota</taxon>
        <taxon>Viridiplantae</taxon>
        <taxon>Streptophyta</taxon>
        <taxon>Embryophyta</taxon>
        <taxon>Tracheophyta</taxon>
        <taxon>Spermatophyta</taxon>
        <taxon>Magnoliopsida</taxon>
        <taxon>eudicotyledons</taxon>
        <taxon>Gunneridae</taxon>
        <taxon>Pentapetalae</taxon>
        <taxon>rosids</taxon>
        <taxon>malvids</taxon>
        <taxon>Sapindales</taxon>
        <taxon>Sapindaceae</taxon>
        <taxon>Hippocastanoideae</taxon>
        <taxon>Acereae</taxon>
        <taxon>Acer</taxon>
    </lineage>
</organism>
<keyword evidence="5" id="KW-1185">Reference proteome</keyword>
<dbReference type="SUPFAM" id="SSF53098">
    <property type="entry name" value="Ribonuclease H-like"/>
    <property type="match status" value="1"/>
</dbReference>
<dbReference type="OrthoDB" id="446462at2759"/>
<proteinExistence type="predicted"/>
<keyword evidence="2" id="KW-0378">Hydrolase</keyword>
<dbReference type="AlphaFoldDB" id="A0A5C7IA69"/>
<dbReference type="InterPro" id="IPR002562">
    <property type="entry name" value="3'-5'_exonuclease_dom"/>
</dbReference>
<name>A0A5C7IA69_9ROSI</name>
<evidence type="ECO:0000313" key="4">
    <source>
        <dbReference type="EMBL" id="TXG66125.1"/>
    </source>
</evidence>
<evidence type="ECO:0000256" key="1">
    <source>
        <dbReference type="ARBA" id="ARBA00022722"/>
    </source>
</evidence>
<dbReference type="InterPro" id="IPR012337">
    <property type="entry name" value="RNaseH-like_sf"/>
</dbReference>
<dbReference type="PANTHER" id="PTHR13620:SF102">
    <property type="entry name" value="PROTEIN RISC-INTERACTING CLEARING 3'-5' EXORIBONUCLEASE 2"/>
    <property type="match status" value="1"/>
</dbReference>
<dbReference type="EMBL" id="VAHF01000003">
    <property type="protein sequence ID" value="TXG66125.1"/>
    <property type="molecule type" value="Genomic_DNA"/>
</dbReference>
<dbReference type="Proteomes" id="UP000323000">
    <property type="component" value="Chromosome 3"/>
</dbReference>
<dbReference type="GO" id="GO:0008408">
    <property type="term" value="F:3'-5' exonuclease activity"/>
    <property type="evidence" value="ECO:0007669"/>
    <property type="project" value="InterPro"/>
</dbReference>
<gene>
    <name evidence="4" type="ORF">EZV62_007400</name>
</gene>
<comment type="caution">
    <text evidence="4">The sequence shown here is derived from an EMBL/GenBank/DDBJ whole genome shotgun (WGS) entry which is preliminary data.</text>
</comment>
<keyword evidence="1" id="KW-0540">Nuclease</keyword>
<dbReference type="PANTHER" id="PTHR13620">
    <property type="entry name" value="3-5 EXONUCLEASE"/>
    <property type="match status" value="1"/>
</dbReference>
<dbReference type="InterPro" id="IPR051132">
    <property type="entry name" value="3-5_Exonuclease_domain"/>
</dbReference>
<dbReference type="GO" id="GO:0006139">
    <property type="term" value="P:nucleobase-containing compound metabolic process"/>
    <property type="evidence" value="ECO:0007669"/>
    <property type="project" value="InterPro"/>
</dbReference>
<dbReference type="Gene3D" id="3.30.420.10">
    <property type="entry name" value="Ribonuclease H-like superfamily/Ribonuclease H"/>
    <property type="match status" value="1"/>
</dbReference>
<dbReference type="GO" id="GO:0005737">
    <property type="term" value="C:cytoplasm"/>
    <property type="evidence" value="ECO:0007669"/>
    <property type="project" value="TreeGrafter"/>
</dbReference>
<protein>
    <recommendedName>
        <fullName evidence="3">3'-5' exonuclease domain-containing protein</fullName>
    </recommendedName>
</protein>
<evidence type="ECO:0000256" key="2">
    <source>
        <dbReference type="ARBA" id="ARBA00022801"/>
    </source>
</evidence>